<dbReference type="Proteomes" id="UP000199345">
    <property type="component" value="Unassembled WGS sequence"/>
</dbReference>
<dbReference type="PANTHER" id="PTHR35849:SF2">
    <property type="entry name" value="BLR2341 PROTEIN"/>
    <property type="match status" value="1"/>
</dbReference>
<dbReference type="OrthoDB" id="8563468at2"/>
<feature type="domain" description="STAS" evidence="1">
    <location>
        <begin position="1"/>
        <end position="100"/>
    </location>
</feature>
<dbReference type="RefSeq" id="WP_090659281.1">
    <property type="nucleotide sequence ID" value="NZ_FOIA01000021.1"/>
</dbReference>
<dbReference type="AlphaFoldDB" id="A0A1I0DME8"/>
<gene>
    <name evidence="2" type="ORF">SAMN05216326_12119</name>
</gene>
<dbReference type="InterPro" id="IPR052746">
    <property type="entry name" value="MlaB_ABC_Transporter"/>
</dbReference>
<organism evidence="2 3">
    <name type="scientific">Nitrosomonas marina</name>
    <dbReference type="NCBI Taxonomy" id="917"/>
    <lineage>
        <taxon>Bacteria</taxon>
        <taxon>Pseudomonadati</taxon>
        <taxon>Pseudomonadota</taxon>
        <taxon>Betaproteobacteria</taxon>
        <taxon>Nitrosomonadales</taxon>
        <taxon>Nitrosomonadaceae</taxon>
        <taxon>Nitrosomonas</taxon>
    </lineage>
</organism>
<dbReference type="InterPro" id="IPR058548">
    <property type="entry name" value="MlaB-like_STAS"/>
</dbReference>
<proteinExistence type="predicted"/>
<name>A0A1I0DME8_9PROT</name>
<keyword evidence="3" id="KW-1185">Reference proteome</keyword>
<dbReference type="InterPro" id="IPR002645">
    <property type="entry name" value="STAS_dom"/>
</dbReference>
<dbReference type="CDD" id="cd07043">
    <property type="entry name" value="STAS_anti-anti-sigma_factors"/>
    <property type="match status" value="1"/>
</dbReference>
<evidence type="ECO:0000313" key="3">
    <source>
        <dbReference type="Proteomes" id="UP000199345"/>
    </source>
</evidence>
<dbReference type="PANTHER" id="PTHR35849">
    <property type="entry name" value="BLR2341 PROTEIN"/>
    <property type="match status" value="1"/>
</dbReference>
<dbReference type="PROSITE" id="PS50801">
    <property type="entry name" value="STAS"/>
    <property type="match status" value="1"/>
</dbReference>
<dbReference type="SUPFAM" id="SSF52091">
    <property type="entry name" value="SpoIIaa-like"/>
    <property type="match status" value="1"/>
</dbReference>
<accession>A0A1I0DME8</accession>
<dbReference type="Gene3D" id="3.30.750.24">
    <property type="entry name" value="STAS domain"/>
    <property type="match status" value="1"/>
</dbReference>
<evidence type="ECO:0000313" key="2">
    <source>
        <dbReference type="EMBL" id="SET33705.1"/>
    </source>
</evidence>
<dbReference type="EMBL" id="FOIA01000021">
    <property type="protein sequence ID" value="SET33705.1"/>
    <property type="molecule type" value="Genomic_DNA"/>
</dbReference>
<sequence>MVYREGNTIVVKGAVTIRNVVELMRQGVAYIEDNDAGSHLQIDLHQISEVDSTAISMLFEWFRAANNKGCELEVTHMPASLESLVQLYDVTDIVTPGAGR</sequence>
<reference evidence="3" key="1">
    <citation type="submission" date="2016-10" db="EMBL/GenBank/DDBJ databases">
        <authorList>
            <person name="Varghese N."/>
            <person name="Submissions S."/>
        </authorList>
    </citation>
    <scope>NUCLEOTIDE SEQUENCE [LARGE SCALE GENOMIC DNA]</scope>
    <source>
        <strain evidence="3">Nm71</strain>
    </source>
</reference>
<dbReference type="InterPro" id="IPR036513">
    <property type="entry name" value="STAS_dom_sf"/>
</dbReference>
<protein>
    <submittedName>
        <fullName evidence="2">Phospholipid transport system transporter-binding protein</fullName>
    </submittedName>
</protein>
<evidence type="ECO:0000259" key="1">
    <source>
        <dbReference type="PROSITE" id="PS50801"/>
    </source>
</evidence>
<dbReference type="Pfam" id="PF13466">
    <property type="entry name" value="STAS_2"/>
    <property type="match status" value="1"/>
</dbReference>